<dbReference type="InterPro" id="IPR013783">
    <property type="entry name" value="Ig-like_fold"/>
</dbReference>
<protein>
    <recommendedName>
        <fullName evidence="5">Enterochelin esterase N-terminal domain-containing protein</fullName>
    </recommendedName>
</protein>
<dbReference type="GO" id="GO:0005975">
    <property type="term" value="P:carbohydrate metabolic process"/>
    <property type="evidence" value="ECO:0007669"/>
    <property type="project" value="UniProtKB-ARBA"/>
</dbReference>
<dbReference type="Gene3D" id="2.60.40.10">
    <property type="entry name" value="Immunoglobulins"/>
    <property type="match status" value="1"/>
</dbReference>
<name>A0A1D8B0H4_9ACTO</name>
<dbReference type="Gene3D" id="3.40.50.1820">
    <property type="entry name" value="alpha/beta hydrolase"/>
    <property type="match status" value="1"/>
</dbReference>
<dbReference type="InterPro" id="IPR050583">
    <property type="entry name" value="Mycobacterial_A85_antigen"/>
</dbReference>
<evidence type="ECO:0000313" key="6">
    <source>
        <dbReference type="EMBL" id="AOS46640.1"/>
    </source>
</evidence>
<dbReference type="GO" id="GO:0005737">
    <property type="term" value="C:cytoplasm"/>
    <property type="evidence" value="ECO:0007669"/>
    <property type="project" value="UniProtKB-SubCell"/>
</dbReference>
<evidence type="ECO:0000313" key="7">
    <source>
        <dbReference type="Proteomes" id="UP000095214"/>
    </source>
</evidence>
<accession>A0A1D8B0H4</accession>
<keyword evidence="2" id="KW-0963">Cytoplasm</keyword>
<evidence type="ECO:0000259" key="5">
    <source>
        <dbReference type="Pfam" id="PF11806"/>
    </source>
</evidence>
<dbReference type="GO" id="GO:0008849">
    <property type="term" value="F:enterochelin esterase activity"/>
    <property type="evidence" value="ECO:0007669"/>
    <property type="project" value="InterPro"/>
</dbReference>
<dbReference type="InterPro" id="IPR021764">
    <property type="entry name" value="Enterochelin_esterase_N"/>
</dbReference>
<reference evidence="6 7" key="1">
    <citation type="submission" date="2016-09" db="EMBL/GenBank/DDBJ databases">
        <title>Complete genome sequence of Actinomyces hongkongensis HKU8.</title>
        <authorList>
            <person name="Gao Y.-X."/>
            <person name="Zhou Y.-Y."/>
            <person name="Xie Y."/>
            <person name="Wang M."/>
            <person name="Wang S.-J."/>
            <person name="Shen S.-G."/>
        </authorList>
    </citation>
    <scope>NUCLEOTIDE SEQUENCE [LARGE SCALE GENOMIC DNA]</scope>
    <source>
        <strain evidence="6 7">HKU8</strain>
    </source>
</reference>
<dbReference type="Proteomes" id="UP000095214">
    <property type="component" value="Chromosome"/>
</dbReference>
<keyword evidence="7" id="KW-1185">Reference proteome</keyword>
<dbReference type="RefSeq" id="WP_009399997.1">
    <property type="nucleotide sequence ID" value="NZ_CP017298.1"/>
</dbReference>
<keyword evidence="3" id="KW-0378">Hydrolase</keyword>
<dbReference type="EMBL" id="CP017298">
    <property type="protein sequence ID" value="AOS46640.1"/>
    <property type="molecule type" value="Genomic_DNA"/>
</dbReference>
<proteinExistence type="inferred from homology"/>
<evidence type="ECO:0000256" key="1">
    <source>
        <dbReference type="ARBA" id="ARBA00004496"/>
    </source>
</evidence>
<dbReference type="OrthoDB" id="9775130at2"/>
<dbReference type="KEGG" id="phon:BH719_01035"/>
<gene>
    <name evidence="6" type="ORF">BH719_01035</name>
</gene>
<organism evidence="6 7">
    <name type="scientific">Pauljensenia hongkongensis</name>
    <dbReference type="NCBI Taxonomy" id="178339"/>
    <lineage>
        <taxon>Bacteria</taxon>
        <taxon>Bacillati</taxon>
        <taxon>Actinomycetota</taxon>
        <taxon>Actinomycetes</taxon>
        <taxon>Actinomycetales</taxon>
        <taxon>Actinomycetaceae</taxon>
        <taxon>Pauljensenia</taxon>
    </lineage>
</organism>
<comment type="subcellular location">
    <subcellularLocation>
        <location evidence="1">Cytoplasm</location>
    </subcellularLocation>
</comment>
<dbReference type="GO" id="GO:0005506">
    <property type="term" value="F:iron ion binding"/>
    <property type="evidence" value="ECO:0007669"/>
    <property type="project" value="InterPro"/>
</dbReference>
<evidence type="ECO:0000256" key="2">
    <source>
        <dbReference type="ARBA" id="ARBA00022490"/>
    </source>
</evidence>
<dbReference type="InterPro" id="IPR014756">
    <property type="entry name" value="Ig_E-set"/>
</dbReference>
<dbReference type="PANTHER" id="PTHR48098:SF3">
    <property type="entry name" value="IRON(III) ENTEROBACTIN ESTERASE"/>
    <property type="match status" value="1"/>
</dbReference>
<dbReference type="InterPro" id="IPR029058">
    <property type="entry name" value="AB_hydrolase_fold"/>
</dbReference>
<dbReference type="PANTHER" id="PTHR48098">
    <property type="entry name" value="ENTEROCHELIN ESTERASE-RELATED"/>
    <property type="match status" value="1"/>
</dbReference>
<dbReference type="SUPFAM" id="SSF53474">
    <property type="entry name" value="alpha/beta-Hydrolases"/>
    <property type="match status" value="1"/>
</dbReference>
<sequence>MTDGWNRRLDPTPLEGGAPIRLDLPCAVAGADGPGLEGLARAGTPLVGEPCRVGGVEMVPATFLWRSARPGTACVALHLSSLTDNHREDLRPALMEPVGATGWWALCCLLPSDGVLSYQVVESASPIPSGTGRTRDGWLAFHMAGLADPHCPGAIANGRAMPASLWHGPSARAHPDWARAHGPDAAGSGVEVVEAVRSRGGGCGARSVELVRGVGRGGAGQEPGVLVLFDAANWRANGVVRALSGRTGQWDLVLVDTGRSLRREAALTDPGRVEALVGAIAGVVGAERPMVVCGQSYGGLACAHLALTRPDLVAVGVCQSGSYWVGGPQRGRGEGSLLRGLTGGSLVPAADARVVVQVGSHEAGMVGLARSFAAAAGEALVGYREYRGGHDYAWWRYGLSDALDRISAM</sequence>
<evidence type="ECO:0000256" key="3">
    <source>
        <dbReference type="ARBA" id="ARBA00022801"/>
    </source>
</evidence>
<dbReference type="GO" id="GO:0006826">
    <property type="term" value="P:iron ion transport"/>
    <property type="evidence" value="ECO:0007669"/>
    <property type="project" value="InterPro"/>
</dbReference>
<dbReference type="Pfam" id="PF11806">
    <property type="entry name" value="Enterochelin_N"/>
    <property type="match status" value="1"/>
</dbReference>
<comment type="similarity">
    <text evidence="4">Belongs to the Fes family.</text>
</comment>
<dbReference type="AlphaFoldDB" id="A0A1D8B0H4"/>
<dbReference type="STRING" id="178339.BH719_01035"/>
<feature type="domain" description="Enterochelin esterase N-terminal" evidence="5">
    <location>
        <begin position="62"/>
        <end position="177"/>
    </location>
</feature>
<evidence type="ECO:0000256" key="4">
    <source>
        <dbReference type="ARBA" id="ARBA00024201"/>
    </source>
</evidence>
<dbReference type="SUPFAM" id="SSF81296">
    <property type="entry name" value="E set domains"/>
    <property type="match status" value="1"/>
</dbReference>